<evidence type="ECO:0000256" key="2">
    <source>
        <dbReference type="ARBA" id="ARBA00022475"/>
    </source>
</evidence>
<dbReference type="PANTHER" id="PTHR30589:SF0">
    <property type="entry name" value="PHOSPHATIDYLGLYCEROL--PROLIPOPROTEIN DIACYLGLYCERYL TRANSFERASE"/>
    <property type="match status" value="1"/>
</dbReference>
<keyword evidence="2" id="KW-1003">Cell membrane</keyword>
<dbReference type="Proteomes" id="UP001325680">
    <property type="component" value="Chromosome"/>
</dbReference>
<dbReference type="EMBL" id="CP139960">
    <property type="protein sequence ID" value="WQD39684.1"/>
    <property type="molecule type" value="Genomic_DNA"/>
</dbReference>
<feature type="transmembrane region" description="Helical" evidence="7">
    <location>
        <begin position="115"/>
        <end position="134"/>
    </location>
</feature>
<organism evidence="8 9">
    <name type="scientific">Niabella yanshanensis</name>
    <dbReference type="NCBI Taxonomy" id="577386"/>
    <lineage>
        <taxon>Bacteria</taxon>
        <taxon>Pseudomonadati</taxon>
        <taxon>Bacteroidota</taxon>
        <taxon>Chitinophagia</taxon>
        <taxon>Chitinophagales</taxon>
        <taxon>Chitinophagaceae</taxon>
        <taxon>Niabella</taxon>
    </lineage>
</organism>
<dbReference type="RefSeq" id="WP_162817737.1">
    <property type="nucleotide sequence ID" value="NZ_CP139960.1"/>
</dbReference>
<evidence type="ECO:0000256" key="7">
    <source>
        <dbReference type="SAM" id="Phobius"/>
    </source>
</evidence>
<feature type="transmembrane region" description="Helical" evidence="7">
    <location>
        <begin position="141"/>
        <end position="160"/>
    </location>
</feature>
<name>A0ABZ0W9S7_9BACT</name>
<keyword evidence="5 7" id="KW-1133">Transmembrane helix</keyword>
<feature type="transmembrane region" description="Helical" evidence="7">
    <location>
        <begin position="246"/>
        <end position="264"/>
    </location>
</feature>
<protein>
    <submittedName>
        <fullName evidence="8">Prolipoprotein diacylglyceryl transferase family protein</fullName>
        <ecNumber evidence="8">2.4.99.-</ecNumber>
    </submittedName>
</protein>
<feature type="transmembrane region" description="Helical" evidence="7">
    <location>
        <begin position="75"/>
        <end position="95"/>
    </location>
</feature>
<reference evidence="8 9" key="1">
    <citation type="submission" date="2023-12" db="EMBL/GenBank/DDBJ databases">
        <title>Genome sequencing and assembly of bacterial species from a model synthetic community.</title>
        <authorList>
            <person name="Hogle S.L."/>
        </authorList>
    </citation>
    <scope>NUCLEOTIDE SEQUENCE [LARGE SCALE GENOMIC DNA]</scope>
    <source>
        <strain evidence="8 9">HAMBI_3031</strain>
    </source>
</reference>
<evidence type="ECO:0000256" key="5">
    <source>
        <dbReference type="ARBA" id="ARBA00022989"/>
    </source>
</evidence>
<proteinExistence type="inferred from homology"/>
<keyword evidence="4 7" id="KW-0812">Transmembrane</keyword>
<evidence type="ECO:0000313" key="9">
    <source>
        <dbReference type="Proteomes" id="UP001325680"/>
    </source>
</evidence>
<feature type="transmembrane region" description="Helical" evidence="7">
    <location>
        <begin position="284"/>
        <end position="302"/>
    </location>
</feature>
<keyword evidence="9" id="KW-1185">Reference proteome</keyword>
<feature type="transmembrane region" description="Helical" evidence="7">
    <location>
        <begin position="222"/>
        <end position="239"/>
    </location>
</feature>
<comment type="similarity">
    <text evidence="1">Belongs to the Lgt family.</text>
</comment>
<dbReference type="InterPro" id="IPR001640">
    <property type="entry name" value="Lgt"/>
</dbReference>
<feature type="transmembrane region" description="Helical" evidence="7">
    <location>
        <begin position="20"/>
        <end position="41"/>
    </location>
</feature>
<accession>A0ABZ0W9S7</accession>
<keyword evidence="3 8" id="KW-0808">Transferase</keyword>
<evidence type="ECO:0000256" key="1">
    <source>
        <dbReference type="ARBA" id="ARBA00007150"/>
    </source>
</evidence>
<dbReference type="EC" id="2.4.99.-" evidence="8"/>
<dbReference type="PANTHER" id="PTHR30589">
    <property type="entry name" value="PROLIPOPROTEIN DIACYLGLYCERYL TRANSFERASE"/>
    <property type="match status" value="1"/>
</dbReference>
<gene>
    <name evidence="8" type="ORF">U0035_05925</name>
</gene>
<evidence type="ECO:0000256" key="3">
    <source>
        <dbReference type="ARBA" id="ARBA00022679"/>
    </source>
</evidence>
<keyword evidence="8" id="KW-0328">Glycosyltransferase</keyword>
<evidence type="ECO:0000313" key="8">
    <source>
        <dbReference type="EMBL" id="WQD39684.1"/>
    </source>
</evidence>
<evidence type="ECO:0000256" key="6">
    <source>
        <dbReference type="ARBA" id="ARBA00023136"/>
    </source>
</evidence>
<dbReference type="Pfam" id="PF01790">
    <property type="entry name" value="LGT"/>
    <property type="match status" value="1"/>
</dbReference>
<sequence length="308" mass="35090">MYPDLYYLFRELLGIEWPLLHHITTFGLSIALSFVFGMYYLRKNLLLKESLGYFSSRKDTLVDRQKQAKVLPSKALGMIALINTICGIIIGKIFYLLENGQDLQPGLTMFSFSGINYYGALTGMLLSSAFFCYLNNIRPLAVFDAAAPGFLLSYCIGRLGCHISGDGDWGLVNNLPNPISWLPDWLWSYNYPHNLIRQGSIIKYCDWGNYCYVLSNPVWPTSLYEAIICFLLFLLLWRLRGKTYQPGFITGIYLIVSSLERFLIEEIRINPMIGELDITQAQLVSIILAITGVVIIGLLRFSKNRRLT</sequence>
<keyword evidence="6 7" id="KW-0472">Membrane</keyword>
<dbReference type="GO" id="GO:0016757">
    <property type="term" value="F:glycosyltransferase activity"/>
    <property type="evidence" value="ECO:0007669"/>
    <property type="project" value="UniProtKB-KW"/>
</dbReference>
<evidence type="ECO:0000256" key="4">
    <source>
        <dbReference type="ARBA" id="ARBA00022692"/>
    </source>
</evidence>